<gene>
    <name evidence="1" type="ORF">BTMF_LOCUS5144</name>
</gene>
<dbReference type="AlphaFoldDB" id="A0A3P7T9G0"/>
<sequence>MLALLPFLDALRFASDVRSILSRNQQLQQVW</sequence>
<protein>
    <submittedName>
        <fullName evidence="1">Uncharacterized protein</fullName>
    </submittedName>
</protein>
<organism evidence="1 2">
    <name type="scientific">Brugia timori</name>
    <dbReference type="NCBI Taxonomy" id="42155"/>
    <lineage>
        <taxon>Eukaryota</taxon>
        <taxon>Metazoa</taxon>
        <taxon>Ecdysozoa</taxon>
        <taxon>Nematoda</taxon>
        <taxon>Chromadorea</taxon>
        <taxon>Rhabditida</taxon>
        <taxon>Spirurina</taxon>
        <taxon>Spiruromorpha</taxon>
        <taxon>Filarioidea</taxon>
        <taxon>Onchocercidae</taxon>
        <taxon>Brugia</taxon>
    </lineage>
</organism>
<evidence type="ECO:0000313" key="2">
    <source>
        <dbReference type="Proteomes" id="UP000280834"/>
    </source>
</evidence>
<name>A0A3P7T9G0_9BILA</name>
<keyword evidence="2" id="KW-1185">Reference proteome</keyword>
<dbReference type="EMBL" id="UZAG01005406">
    <property type="protein sequence ID" value="VDO17736.1"/>
    <property type="molecule type" value="Genomic_DNA"/>
</dbReference>
<proteinExistence type="predicted"/>
<accession>A0A3P7T9G0</accession>
<evidence type="ECO:0000313" key="1">
    <source>
        <dbReference type="EMBL" id="VDO17736.1"/>
    </source>
</evidence>
<reference evidence="1 2" key="1">
    <citation type="submission" date="2018-11" db="EMBL/GenBank/DDBJ databases">
        <authorList>
            <consortium name="Pathogen Informatics"/>
        </authorList>
    </citation>
    <scope>NUCLEOTIDE SEQUENCE [LARGE SCALE GENOMIC DNA]</scope>
</reference>
<dbReference type="Proteomes" id="UP000280834">
    <property type="component" value="Unassembled WGS sequence"/>
</dbReference>